<name>A0A554VQV8_9FLAO</name>
<gene>
    <name evidence="1" type="ORF">FOF46_01945</name>
</gene>
<evidence type="ECO:0000313" key="2">
    <source>
        <dbReference type="Proteomes" id="UP000318833"/>
    </source>
</evidence>
<reference evidence="1 2" key="1">
    <citation type="submission" date="2019-07" db="EMBL/GenBank/DDBJ databases">
        <title>The draft genome sequence of Aquimarina algiphila M91.</title>
        <authorList>
            <person name="Meng X."/>
        </authorList>
    </citation>
    <scope>NUCLEOTIDE SEQUENCE [LARGE SCALE GENOMIC DNA]</scope>
    <source>
        <strain evidence="1 2">M91</strain>
    </source>
</reference>
<dbReference type="EMBL" id="VLNR01000003">
    <property type="protein sequence ID" value="TSE11011.1"/>
    <property type="molecule type" value="Genomic_DNA"/>
</dbReference>
<keyword evidence="2" id="KW-1185">Reference proteome</keyword>
<dbReference type="OrthoDB" id="1163610at2"/>
<sequence length="59" mass="6590">MKKSILDFGKTLSKSQQQKIVGGARICDHSIGRCYEGSAPTNDLNRLVYLDSEGVYHIF</sequence>
<organism evidence="1 2">
    <name type="scientific">Aquimarina algiphila</name>
    <dbReference type="NCBI Taxonomy" id="2047982"/>
    <lineage>
        <taxon>Bacteria</taxon>
        <taxon>Pseudomonadati</taxon>
        <taxon>Bacteroidota</taxon>
        <taxon>Flavobacteriia</taxon>
        <taxon>Flavobacteriales</taxon>
        <taxon>Flavobacteriaceae</taxon>
        <taxon>Aquimarina</taxon>
    </lineage>
</organism>
<dbReference type="AlphaFoldDB" id="A0A554VQV8"/>
<comment type="caution">
    <text evidence="1">The sequence shown here is derived from an EMBL/GenBank/DDBJ whole genome shotgun (WGS) entry which is preliminary data.</text>
</comment>
<accession>A0A554VQV8</accession>
<proteinExistence type="predicted"/>
<protein>
    <submittedName>
        <fullName evidence="1">Uncharacterized protein</fullName>
    </submittedName>
</protein>
<dbReference type="Proteomes" id="UP000318833">
    <property type="component" value="Unassembled WGS sequence"/>
</dbReference>
<dbReference type="RefSeq" id="WP_109438404.1">
    <property type="nucleotide sequence ID" value="NZ_CANLFO010000023.1"/>
</dbReference>
<evidence type="ECO:0000313" key="1">
    <source>
        <dbReference type="EMBL" id="TSE11011.1"/>
    </source>
</evidence>